<dbReference type="PROSITE" id="PS00031">
    <property type="entry name" value="NUCLEAR_REC_DBD_1"/>
    <property type="match status" value="1"/>
</dbReference>
<dbReference type="AlphaFoldDB" id="A0A814SC25"/>
<dbReference type="Proteomes" id="UP000663854">
    <property type="component" value="Unassembled WGS sequence"/>
</dbReference>
<feature type="chain" id="PRO_5035602707" description="Nuclear receptor domain-containing protein" evidence="9">
    <location>
        <begin position="24"/>
        <end position="256"/>
    </location>
</feature>
<dbReference type="Pfam" id="PF00105">
    <property type="entry name" value="zf-C4"/>
    <property type="match status" value="1"/>
</dbReference>
<accession>A0A814SC25</accession>
<evidence type="ECO:0000313" key="11">
    <source>
        <dbReference type="EMBL" id="CAF1145118.1"/>
    </source>
</evidence>
<dbReference type="InterPro" id="IPR013088">
    <property type="entry name" value="Znf_NHR/GATA"/>
</dbReference>
<keyword evidence="3" id="KW-0862">Zinc</keyword>
<dbReference type="PROSITE" id="PS51030">
    <property type="entry name" value="NUCLEAR_REC_DBD_2"/>
    <property type="match status" value="1"/>
</dbReference>
<dbReference type="SMART" id="SM00399">
    <property type="entry name" value="ZnF_C4"/>
    <property type="match status" value="1"/>
</dbReference>
<dbReference type="SUPFAM" id="SSF57716">
    <property type="entry name" value="Glucocorticoid receptor-like (DNA-binding domain)"/>
    <property type="match status" value="1"/>
</dbReference>
<evidence type="ECO:0000256" key="9">
    <source>
        <dbReference type="SAM" id="SignalP"/>
    </source>
</evidence>
<gene>
    <name evidence="12" type="ORF">JXQ802_LOCUS33546</name>
    <name evidence="11" type="ORF">PYM288_LOCUS21919</name>
</gene>
<evidence type="ECO:0000256" key="4">
    <source>
        <dbReference type="ARBA" id="ARBA00023015"/>
    </source>
</evidence>
<organism evidence="11 13">
    <name type="scientific">Rotaria sordida</name>
    <dbReference type="NCBI Taxonomy" id="392033"/>
    <lineage>
        <taxon>Eukaryota</taxon>
        <taxon>Metazoa</taxon>
        <taxon>Spiralia</taxon>
        <taxon>Gnathifera</taxon>
        <taxon>Rotifera</taxon>
        <taxon>Eurotatoria</taxon>
        <taxon>Bdelloidea</taxon>
        <taxon>Philodinida</taxon>
        <taxon>Philodinidae</taxon>
        <taxon>Rotaria</taxon>
    </lineage>
</organism>
<protein>
    <recommendedName>
        <fullName evidence="10">Nuclear receptor domain-containing protein</fullName>
    </recommendedName>
</protein>
<dbReference type="PANTHER" id="PTHR24082:SF283">
    <property type="entry name" value="NUCLEAR HORMONE RECEPTOR HR96"/>
    <property type="match status" value="1"/>
</dbReference>
<dbReference type="GO" id="GO:0030154">
    <property type="term" value="P:cell differentiation"/>
    <property type="evidence" value="ECO:0007669"/>
    <property type="project" value="TreeGrafter"/>
</dbReference>
<evidence type="ECO:0000256" key="3">
    <source>
        <dbReference type="ARBA" id="ARBA00022833"/>
    </source>
</evidence>
<evidence type="ECO:0000313" key="13">
    <source>
        <dbReference type="Proteomes" id="UP000663854"/>
    </source>
</evidence>
<reference evidence="11" key="1">
    <citation type="submission" date="2021-02" db="EMBL/GenBank/DDBJ databases">
        <authorList>
            <person name="Nowell W R."/>
        </authorList>
    </citation>
    <scope>NUCLEOTIDE SEQUENCE</scope>
</reference>
<dbReference type="GO" id="GO:0000978">
    <property type="term" value="F:RNA polymerase II cis-regulatory region sequence-specific DNA binding"/>
    <property type="evidence" value="ECO:0007669"/>
    <property type="project" value="TreeGrafter"/>
</dbReference>
<feature type="domain" description="Nuclear receptor" evidence="10">
    <location>
        <begin position="216"/>
        <end position="256"/>
    </location>
</feature>
<keyword evidence="7" id="KW-0675">Receptor</keyword>
<dbReference type="Proteomes" id="UP000663870">
    <property type="component" value="Unassembled WGS sequence"/>
</dbReference>
<evidence type="ECO:0000259" key="10">
    <source>
        <dbReference type="PROSITE" id="PS51030"/>
    </source>
</evidence>
<dbReference type="InterPro" id="IPR050234">
    <property type="entry name" value="Nuclear_hormone_rcpt_NR1"/>
</dbReference>
<evidence type="ECO:0000256" key="5">
    <source>
        <dbReference type="ARBA" id="ARBA00023125"/>
    </source>
</evidence>
<keyword evidence="4" id="KW-0805">Transcription regulation</keyword>
<keyword evidence="2" id="KW-0863">Zinc-finger</keyword>
<dbReference type="InterPro" id="IPR001628">
    <property type="entry name" value="Znf_hrmn_rcpt"/>
</dbReference>
<keyword evidence="8" id="KW-0539">Nucleus</keyword>
<keyword evidence="14" id="KW-1185">Reference proteome</keyword>
<dbReference type="PANTHER" id="PTHR24082">
    <property type="entry name" value="NUCLEAR HORMONE RECEPTOR"/>
    <property type="match status" value="1"/>
</dbReference>
<dbReference type="GO" id="GO:0045944">
    <property type="term" value="P:positive regulation of transcription by RNA polymerase II"/>
    <property type="evidence" value="ECO:0007669"/>
    <property type="project" value="TreeGrafter"/>
</dbReference>
<keyword evidence="1" id="KW-0479">Metal-binding</keyword>
<dbReference type="GO" id="GO:0000122">
    <property type="term" value="P:negative regulation of transcription by RNA polymerase II"/>
    <property type="evidence" value="ECO:0007669"/>
    <property type="project" value="TreeGrafter"/>
</dbReference>
<dbReference type="EMBL" id="CAJNOL010001539">
    <property type="protein sequence ID" value="CAF1378654.1"/>
    <property type="molecule type" value="Genomic_DNA"/>
</dbReference>
<comment type="caution">
    <text evidence="11">The sequence shown here is derived from an EMBL/GenBank/DDBJ whole genome shotgun (WGS) entry which is preliminary data.</text>
</comment>
<evidence type="ECO:0000256" key="2">
    <source>
        <dbReference type="ARBA" id="ARBA00022771"/>
    </source>
</evidence>
<feature type="signal peptide" evidence="9">
    <location>
        <begin position="1"/>
        <end position="23"/>
    </location>
</feature>
<evidence type="ECO:0000313" key="12">
    <source>
        <dbReference type="EMBL" id="CAF1378654.1"/>
    </source>
</evidence>
<sequence>MFRLCRLTFILVILCASALLIRSSTIKCYSCYKEACPKPWNPNNVLQVIATSGWCLTFSKDNQTSESIYARNWALSDQCKEDKCEWRTDSTGDSIYFCCFLLISMAISMEKRELEYFYLVNMHQNTINLIYQVDLFILITTIIISSNQYWNHMSSFDSDDLFPLFDDFNPQNEYDLSLMLHDDTIEDKTTSSLKTDQYELETLSNNNSTEECQLPNLDCRVCGAPALGYNFDQITCESCKAFFRRNAFRDMVITIE</sequence>
<keyword evidence="5" id="KW-0238">DNA-binding</keyword>
<evidence type="ECO:0000256" key="1">
    <source>
        <dbReference type="ARBA" id="ARBA00022723"/>
    </source>
</evidence>
<dbReference type="EMBL" id="CAJNOH010000900">
    <property type="protein sequence ID" value="CAF1145118.1"/>
    <property type="molecule type" value="Genomic_DNA"/>
</dbReference>
<dbReference type="PRINTS" id="PR00047">
    <property type="entry name" value="STROIDFINGER"/>
</dbReference>
<evidence type="ECO:0000256" key="8">
    <source>
        <dbReference type="ARBA" id="ARBA00023242"/>
    </source>
</evidence>
<name>A0A814SC25_9BILA</name>
<evidence type="ECO:0000313" key="14">
    <source>
        <dbReference type="Proteomes" id="UP000663870"/>
    </source>
</evidence>
<dbReference type="GO" id="GO:0008270">
    <property type="term" value="F:zinc ion binding"/>
    <property type="evidence" value="ECO:0007669"/>
    <property type="project" value="UniProtKB-KW"/>
</dbReference>
<evidence type="ECO:0000256" key="7">
    <source>
        <dbReference type="ARBA" id="ARBA00023170"/>
    </source>
</evidence>
<evidence type="ECO:0000256" key="6">
    <source>
        <dbReference type="ARBA" id="ARBA00023163"/>
    </source>
</evidence>
<dbReference type="GO" id="GO:0004879">
    <property type="term" value="F:nuclear receptor activity"/>
    <property type="evidence" value="ECO:0007669"/>
    <property type="project" value="TreeGrafter"/>
</dbReference>
<keyword evidence="9" id="KW-0732">Signal</keyword>
<dbReference type="Gene3D" id="3.30.50.10">
    <property type="entry name" value="Erythroid Transcription Factor GATA-1, subunit A"/>
    <property type="match status" value="1"/>
</dbReference>
<proteinExistence type="predicted"/>
<keyword evidence="6" id="KW-0804">Transcription</keyword>